<keyword evidence="1" id="KW-1133">Transmembrane helix</keyword>
<organism evidence="2 3">
    <name type="scientific">Paenibacillus donghaensis</name>
    <dbReference type="NCBI Taxonomy" id="414771"/>
    <lineage>
        <taxon>Bacteria</taxon>
        <taxon>Bacillati</taxon>
        <taxon>Bacillota</taxon>
        <taxon>Bacilli</taxon>
        <taxon>Bacillales</taxon>
        <taxon>Paenibacillaceae</taxon>
        <taxon>Paenibacillus</taxon>
    </lineage>
</organism>
<keyword evidence="3" id="KW-1185">Reference proteome</keyword>
<feature type="transmembrane region" description="Helical" evidence="1">
    <location>
        <begin position="198"/>
        <end position="218"/>
    </location>
</feature>
<dbReference type="PANTHER" id="PTHR37305:SF1">
    <property type="entry name" value="MEMBRANE PROTEIN"/>
    <property type="match status" value="1"/>
</dbReference>
<protein>
    <submittedName>
        <fullName evidence="2">Uncharacterized protein</fullName>
    </submittedName>
</protein>
<evidence type="ECO:0000313" key="2">
    <source>
        <dbReference type="EMBL" id="ASA20703.1"/>
    </source>
</evidence>
<dbReference type="AlphaFoldDB" id="A0A2Z2KCN3"/>
<accession>A0A2Z2KCN3</accession>
<keyword evidence="1" id="KW-0472">Membrane</keyword>
<feature type="transmembrane region" description="Helical" evidence="1">
    <location>
        <begin position="324"/>
        <end position="341"/>
    </location>
</feature>
<dbReference type="RefSeq" id="WP_087914721.1">
    <property type="nucleotide sequence ID" value="NZ_CP021780.1"/>
</dbReference>
<feature type="transmembrane region" description="Helical" evidence="1">
    <location>
        <begin position="296"/>
        <end position="317"/>
    </location>
</feature>
<dbReference type="KEGG" id="pdh:B9T62_07815"/>
<dbReference type="Proteomes" id="UP000249890">
    <property type="component" value="Chromosome"/>
</dbReference>
<name>A0A2Z2KCN3_9BACL</name>
<feature type="transmembrane region" description="Helical" evidence="1">
    <location>
        <begin position="18"/>
        <end position="37"/>
    </location>
</feature>
<dbReference type="PANTHER" id="PTHR37305">
    <property type="entry name" value="INTEGRAL MEMBRANE PROTEIN-RELATED"/>
    <property type="match status" value="1"/>
</dbReference>
<dbReference type="EMBL" id="CP021780">
    <property type="protein sequence ID" value="ASA20703.1"/>
    <property type="molecule type" value="Genomic_DNA"/>
</dbReference>
<keyword evidence="1" id="KW-0812">Transmembrane</keyword>
<feature type="transmembrane region" description="Helical" evidence="1">
    <location>
        <begin position="384"/>
        <end position="402"/>
    </location>
</feature>
<dbReference type="OrthoDB" id="1700423at2"/>
<evidence type="ECO:0000256" key="1">
    <source>
        <dbReference type="SAM" id="Phobius"/>
    </source>
</evidence>
<reference evidence="2 3" key="1">
    <citation type="submission" date="2017-06" db="EMBL/GenBank/DDBJ databases">
        <title>Complete genome sequence of Paenibacillus donghaensis KCTC 13049T isolated from East Sea sediment, South Korea.</title>
        <authorList>
            <person name="Jung B.K."/>
            <person name="Hong S.-J."/>
            <person name="Shin J.-H."/>
        </authorList>
    </citation>
    <scope>NUCLEOTIDE SEQUENCE [LARGE SCALE GENOMIC DNA]</scope>
    <source>
        <strain evidence="2 3">KCTC 13049</strain>
    </source>
</reference>
<sequence length="412" mass="46596">MDTLTRFELKKIIRRKSFIAGLVFLVGMTILMAMLLITGQQTTGRDSKFLYGLEAIQLEREYNRQLAGPLTPERVAETIKLHQDIRKDPRYIDETGEISIENYAKYDVKYEQLYSLIRPVYYPPGEFDFYIIDRMNPSDGMHYYQKRMERVDEYLNTEEGFGPYSAEEKAYYAQKNESIPVPFQVEYVSGWQQVFENLPSVFLVTALVIAILLAPMFAGEYQSQADAIILTSRHGHNKLIAAKLKASLIVSLGLLAVALTVYTLLLLIVFGFDGGNASVQIINLQSPVPYTVLQTYGWVVGLGSLACLLVGVVTLWLSSRMSSPFKVIVVAGALVIVPLLLPDMDSNRYVIHLMNLLPLNMFDGFSKVTGYEVLHLANWFIPEYKLMAGYCIIAIAVLLPVTSRTFKNHQIR</sequence>
<gene>
    <name evidence="2" type="ORF">B9T62_07815</name>
</gene>
<feature type="transmembrane region" description="Helical" evidence="1">
    <location>
        <begin position="248"/>
        <end position="270"/>
    </location>
</feature>
<evidence type="ECO:0000313" key="3">
    <source>
        <dbReference type="Proteomes" id="UP000249890"/>
    </source>
</evidence>
<proteinExistence type="predicted"/>